<evidence type="ECO:0000313" key="3">
    <source>
        <dbReference type="Proteomes" id="UP000786811"/>
    </source>
</evidence>
<accession>A0A8J2HN76</accession>
<dbReference type="Proteomes" id="UP000786811">
    <property type="component" value="Unassembled WGS sequence"/>
</dbReference>
<gene>
    <name evidence="2" type="ORF">HICCMSTLAB_LOCUS9412</name>
</gene>
<keyword evidence="1" id="KW-0732">Signal</keyword>
<dbReference type="EMBL" id="CAJNRD030001122">
    <property type="protein sequence ID" value="CAG5100156.1"/>
    <property type="molecule type" value="Genomic_DNA"/>
</dbReference>
<organism evidence="2 3">
    <name type="scientific">Cotesia congregata</name>
    <name type="common">Parasitoid wasp</name>
    <name type="synonym">Apanteles congregatus</name>
    <dbReference type="NCBI Taxonomy" id="51543"/>
    <lineage>
        <taxon>Eukaryota</taxon>
        <taxon>Metazoa</taxon>
        <taxon>Ecdysozoa</taxon>
        <taxon>Arthropoda</taxon>
        <taxon>Hexapoda</taxon>
        <taxon>Insecta</taxon>
        <taxon>Pterygota</taxon>
        <taxon>Neoptera</taxon>
        <taxon>Endopterygota</taxon>
        <taxon>Hymenoptera</taxon>
        <taxon>Apocrita</taxon>
        <taxon>Ichneumonoidea</taxon>
        <taxon>Braconidae</taxon>
        <taxon>Microgastrinae</taxon>
        <taxon>Cotesia</taxon>
    </lineage>
</organism>
<keyword evidence="3" id="KW-1185">Reference proteome</keyword>
<reference evidence="2" key="1">
    <citation type="submission" date="2021-04" db="EMBL/GenBank/DDBJ databases">
        <authorList>
            <person name="Chebbi M.A.C M."/>
        </authorList>
    </citation>
    <scope>NUCLEOTIDE SEQUENCE</scope>
</reference>
<comment type="caution">
    <text evidence="2">The sequence shown here is derived from an EMBL/GenBank/DDBJ whole genome shotgun (WGS) entry which is preliminary data.</text>
</comment>
<evidence type="ECO:0000256" key="1">
    <source>
        <dbReference type="SAM" id="SignalP"/>
    </source>
</evidence>
<dbReference type="AlphaFoldDB" id="A0A8J2HN76"/>
<feature type="signal peptide" evidence="1">
    <location>
        <begin position="1"/>
        <end position="18"/>
    </location>
</feature>
<proteinExistence type="predicted"/>
<name>A0A8J2HN76_COTCN</name>
<evidence type="ECO:0000313" key="2">
    <source>
        <dbReference type="EMBL" id="CAG5100156.1"/>
    </source>
</evidence>
<protein>
    <submittedName>
        <fullName evidence="2">Uncharacterized protein</fullName>
    </submittedName>
</protein>
<feature type="chain" id="PRO_5035259290" evidence="1">
    <location>
        <begin position="19"/>
        <end position="107"/>
    </location>
</feature>
<sequence length="107" mass="12222">MVCKLVIFSLFAVAIIQSKNHQVSPRAITDTGREWLTGFMAEKIILVPNKIMKAASPDQINHMIAEVAKMNMTFKPVNEMTRTDFAELQQEIITLLNHTIEEKHLEE</sequence>